<keyword evidence="3" id="KW-0808">Transferase</keyword>
<evidence type="ECO:0000256" key="6">
    <source>
        <dbReference type="ARBA" id="ARBA00022841"/>
    </source>
</evidence>
<keyword evidence="8" id="KW-0132">Cell division</keyword>
<evidence type="ECO:0000256" key="1">
    <source>
        <dbReference type="ARBA" id="ARBA00004418"/>
    </source>
</evidence>
<evidence type="ECO:0000256" key="4">
    <source>
        <dbReference type="ARBA" id="ARBA00022729"/>
    </source>
</evidence>
<keyword evidence="9" id="KW-1185">Reference proteome</keyword>
<keyword evidence="5" id="KW-0574">Periplasm</keyword>
<gene>
    <name evidence="8" type="ORF">H8K26_11165</name>
</gene>
<proteinExistence type="predicted"/>
<evidence type="ECO:0000313" key="9">
    <source>
        <dbReference type="Proteomes" id="UP000637632"/>
    </source>
</evidence>
<evidence type="ECO:0000256" key="2">
    <source>
        <dbReference type="ARBA" id="ARBA00005182"/>
    </source>
</evidence>
<evidence type="ECO:0000259" key="7">
    <source>
        <dbReference type="Pfam" id="PF16822"/>
    </source>
</evidence>
<dbReference type="InterPro" id="IPR031811">
    <property type="entry name" value="ALGX/ALGJ_SGNH-like"/>
</dbReference>
<name>A0ABR6XGG8_9BURK</name>
<evidence type="ECO:0000256" key="5">
    <source>
        <dbReference type="ARBA" id="ARBA00022764"/>
    </source>
</evidence>
<dbReference type="Proteomes" id="UP000637632">
    <property type="component" value="Unassembled WGS sequence"/>
</dbReference>
<protein>
    <submittedName>
        <fullName evidence="8">Cell division protein FtsQ</fullName>
    </submittedName>
</protein>
<dbReference type="Pfam" id="PF16822">
    <property type="entry name" value="ALGX"/>
    <property type="match status" value="1"/>
</dbReference>
<keyword evidence="8" id="KW-0131">Cell cycle</keyword>
<comment type="pathway">
    <text evidence="2">Glycan biosynthesis; alginate biosynthesis.</text>
</comment>
<evidence type="ECO:0000313" key="8">
    <source>
        <dbReference type="EMBL" id="MBC3812004.1"/>
    </source>
</evidence>
<keyword evidence="4" id="KW-0732">Signal</keyword>
<accession>A0ABR6XGG8</accession>
<evidence type="ECO:0000256" key="3">
    <source>
        <dbReference type="ARBA" id="ARBA00022679"/>
    </source>
</evidence>
<dbReference type="GO" id="GO:0051301">
    <property type="term" value="P:cell division"/>
    <property type="evidence" value="ECO:0007669"/>
    <property type="project" value="UniProtKB-KW"/>
</dbReference>
<feature type="domain" description="AlgX/AlgJ SGNH hydrolase-like" evidence="7">
    <location>
        <begin position="97"/>
        <end position="358"/>
    </location>
</feature>
<dbReference type="EMBL" id="JACOFT010000003">
    <property type="protein sequence ID" value="MBC3812004.1"/>
    <property type="molecule type" value="Genomic_DNA"/>
</dbReference>
<dbReference type="RefSeq" id="WP_186883215.1">
    <property type="nucleotide sequence ID" value="NZ_JACOFT010000003.1"/>
</dbReference>
<keyword evidence="6" id="KW-0016">Alginate biosynthesis</keyword>
<comment type="caution">
    <text evidence="8">The sequence shown here is derived from an EMBL/GenBank/DDBJ whole genome shotgun (WGS) entry which is preliminary data.</text>
</comment>
<sequence>MSESFSFDAKKAGAWRYVPALSFAAILAAGLVATVSSLQEVPLQKWREMGDVQKIVQGEATRMFTTQLNEHFSWSKTFAKFERAVRWNLARDAGPNVRVGCDGWFFLQEELTTFDGGAQNANARAYMVGQIAQSLKKQGVQLVVAVVPDKSRVEQQHLCGLHRPAGFAQRGDDWIKALRAKQVEVIDLYPALSSFSGERYYRTDSHWSEAGANAAAAAIARHLQSAGLVDKFNAELPAGAVKTVIAERMGDLFRVANLDGLPAALRPAIERTATSTVAPVANNSDDLFGDGGLPAVALIGTSFSLRGNFVPFLSQHLAAPVANLAKDGGDFDGSASAYLHSKALQQEPPKVVVWEIPERMLQKPFKPSERAWLESLKQGKL</sequence>
<organism evidence="8 9">
    <name type="scientific">Undibacterium aquatile</name>
    <dbReference type="NCBI Taxonomy" id="1537398"/>
    <lineage>
        <taxon>Bacteria</taxon>
        <taxon>Pseudomonadati</taxon>
        <taxon>Pseudomonadota</taxon>
        <taxon>Betaproteobacteria</taxon>
        <taxon>Burkholderiales</taxon>
        <taxon>Oxalobacteraceae</taxon>
        <taxon>Undibacterium</taxon>
    </lineage>
</organism>
<comment type="subcellular location">
    <subcellularLocation>
        <location evidence="1">Periplasm</location>
    </subcellularLocation>
</comment>
<reference evidence="8 9" key="1">
    <citation type="submission" date="2020-08" db="EMBL/GenBank/DDBJ databases">
        <title>Novel species isolated from subtropical streams in China.</title>
        <authorList>
            <person name="Lu H."/>
        </authorList>
    </citation>
    <scope>NUCLEOTIDE SEQUENCE [LARGE SCALE GENOMIC DNA]</scope>
    <source>
        <strain evidence="8 9">CCTCC AB 2015119</strain>
    </source>
</reference>